<dbReference type="InterPro" id="IPR016628">
    <property type="entry name" value="ATPase_SAG2001_prd"/>
</dbReference>
<dbReference type="InterPro" id="IPR027417">
    <property type="entry name" value="P-loop_NTPase"/>
</dbReference>
<accession>A0A4Y7WN00</accession>
<name>A0A4Y7WN00_9BACI</name>
<dbReference type="RefSeq" id="WP_134259164.1">
    <property type="nucleotide sequence ID" value="NZ_LDIM01000006.1"/>
</dbReference>
<dbReference type="InterPro" id="IPR025662">
    <property type="entry name" value="Sigma_54_int_dom_ATP-bd_1"/>
</dbReference>
<dbReference type="Proteomes" id="UP000298210">
    <property type="component" value="Unassembled WGS sequence"/>
</dbReference>
<dbReference type="InterPro" id="IPR051162">
    <property type="entry name" value="T4SS_component"/>
</dbReference>
<sequence length="797" mass="91402">MQNKKVVNSYKRNWKAFFEELTTHKDFHLMMYPQEYRLEERFADLEQDLAEDAKQMAEYYTEETVRLLNQRLGKVTKNDFILGVKLKQNLVNSDAELKENMMSMFSTATDTIVNLLGWEQSVSTSFFQQYEEAEETTASLCAMVNGIRLREDELIYVNRYNFLRGLDHQVGEEIENASVDAITNTLIDSTSSGVLKLTSDESEGYMSFVVIDEFRHNMAESELFYEAQTLPFPVEIEMKVQVEGKSKTKMDLNLKKQQLKESTLEQNRVGDQEDSSVSASAYLVRHLQNEIKKDDVDMLNWLAVIVVQGETKKECKNRAKLVTRHMKSAGITCRIPVADQLPLFYKFLPGERLDVTNRNWLQKTTQDGLAEGLFGVSADVGSKIGFFIGWIDPFVKHADLQGAISASRFPVLYHMFLANQQLKGSKTRSPHVLITGDTGTGKSFLAKLLFIYVSMLNVKSLYIDPKKELRKWIDKVKQNPRVQQEYPLFTQHLEKFHFTTLDAADEDNWGALDPVVFLPPMQAKEMVQVIFAQVYDFKGKDDVHTAFLRAITNVLEQKQNGEQVGSLTIIERMRNHEDSAVQKAGDFLYEVVADSIMKLCVHDGSNQALSLDKRISIVEIENLDLPEATDQIESYTNSQLKSSAVMFALGKFCELFGMNKEERTMEFMDEAWVITSSQQGRKVEKQMRRVGRSYNNALVFISQSTKDALREEESGNFGVAFAFDEPTERKEVLKWMNMEPSEENEDMMENMFQGQCLFKDYYGRTAKMSIECLFDEWYGALETVETSSVATAEEKYL</sequence>
<evidence type="ECO:0000313" key="1">
    <source>
        <dbReference type="EMBL" id="TES49923.1"/>
    </source>
</evidence>
<dbReference type="PIRSF" id="PIRSF015040">
    <property type="entry name" value="ATPase_SAG2001_prd"/>
    <property type="match status" value="1"/>
</dbReference>
<dbReference type="SUPFAM" id="SSF52540">
    <property type="entry name" value="P-loop containing nucleoside triphosphate hydrolases"/>
    <property type="match status" value="1"/>
</dbReference>
<dbReference type="Gene3D" id="3.40.50.300">
    <property type="entry name" value="P-loop containing nucleotide triphosphate hydrolases"/>
    <property type="match status" value="1"/>
</dbReference>
<dbReference type="PANTHER" id="PTHR30121:SF6">
    <property type="entry name" value="SLR6007 PROTEIN"/>
    <property type="match status" value="1"/>
</dbReference>
<protein>
    <recommendedName>
        <fullName evidence="3">DUF87 domain-containing protein</fullName>
    </recommendedName>
</protein>
<dbReference type="PROSITE" id="PS00675">
    <property type="entry name" value="SIGMA54_INTERACT_1"/>
    <property type="match status" value="1"/>
</dbReference>
<dbReference type="AlphaFoldDB" id="A0A4Y7WN00"/>
<evidence type="ECO:0008006" key="3">
    <source>
        <dbReference type="Google" id="ProtNLM"/>
    </source>
</evidence>
<dbReference type="PANTHER" id="PTHR30121">
    <property type="entry name" value="UNCHARACTERIZED PROTEIN YJGR-RELATED"/>
    <property type="match status" value="1"/>
</dbReference>
<dbReference type="Pfam" id="PF12846">
    <property type="entry name" value="AAA_10"/>
    <property type="match status" value="1"/>
</dbReference>
<reference evidence="1 2" key="1">
    <citation type="submission" date="2019-03" db="EMBL/GenBank/DDBJ databases">
        <authorList>
            <person name="Liu G."/>
        </authorList>
    </citation>
    <scope>NUCLEOTIDE SEQUENCE [LARGE SCALE GENOMIC DNA]</scope>
    <source>
        <strain evidence="1 2">DSM 19099</strain>
    </source>
</reference>
<dbReference type="EMBL" id="SNUX01000002">
    <property type="protein sequence ID" value="TES49923.1"/>
    <property type="molecule type" value="Genomic_DNA"/>
</dbReference>
<comment type="caution">
    <text evidence="1">The sequence shown here is derived from an EMBL/GenBank/DDBJ whole genome shotgun (WGS) entry which is preliminary data.</text>
</comment>
<proteinExistence type="predicted"/>
<evidence type="ECO:0000313" key="2">
    <source>
        <dbReference type="Proteomes" id="UP000298210"/>
    </source>
</evidence>
<organism evidence="1 2">
    <name type="scientific">Shouchella lehensis</name>
    <dbReference type="NCBI Taxonomy" id="300825"/>
    <lineage>
        <taxon>Bacteria</taxon>
        <taxon>Bacillati</taxon>
        <taxon>Bacillota</taxon>
        <taxon>Bacilli</taxon>
        <taxon>Bacillales</taxon>
        <taxon>Bacillaceae</taxon>
        <taxon>Shouchella</taxon>
    </lineage>
</organism>
<gene>
    <name evidence="1" type="ORF">E2L03_06590</name>
</gene>